<dbReference type="RefSeq" id="WP_344927087.1">
    <property type="nucleotide sequence ID" value="NZ_BAABCW010000007.1"/>
</dbReference>
<keyword evidence="7" id="KW-0829">Tyrosine-protein kinase</keyword>
<evidence type="ECO:0000259" key="10">
    <source>
        <dbReference type="Pfam" id="PF13614"/>
    </source>
</evidence>
<evidence type="ECO:0000256" key="5">
    <source>
        <dbReference type="ARBA" id="ARBA00022777"/>
    </source>
</evidence>
<dbReference type="CDD" id="cd05387">
    <property type="entry name" value="BY-kinase"/>
    <property type="match status" value="1"/>
</dbReference>
<keyword evidence="13" id="KW-1185">Reference proteome</keyword>
<accession>A0ABP6UI50</accession>
<keyword evidence="9" id="KW-1133">Transmembrane helix</keyword>
<evidence type="ECO:0000256" key="2">
    <source>
        <dbReference type="ARBA" id="ARBA00011903"/>
    </source>
</evidence>
<dbReference type="EMBL" id="BAABCW010000007">
    <property type="protein sequence ID" value="GAA3508711.1"/>
    <property type="molecule type" value="Genomic_DNA"/>
</dbReference>
<dbReference type="InterPro" id="IPR005702">
    <property type="entry name" value="Wzc-like_C"/>
</dbReference>
<dbReference type="NCBIfam" id="TIGR01007">
    <property type="entry name" value="eps_fam"/>
    <property type="match status" value="1"/>
</dbReference>
<dbReference type="PANTHER" id="PTHR32309">
    <property type="entry name" value="TYROSINE-PROTEIN KINASE"/>
    <property type="match status" value="1"/>
</dbReference>
<feature type="domain" description="AAA" evidence="10">
    <location>
        <begin position="589"/>
        <end position="747"/>
    </location>
</feature>
<keyword evidence="9" id="KW-0812">Transmembrane</keyword>
<dbReference type="Pfam" id="PF13807">
    <property type="entry name" value="GNVR"/>
    <property type="match status" value="1"/>
</dbReference>
<evidence type="ECO:0000256" key="1">
    <source>
        <dbReference type="ARBA" id="ARBA00007316"/>
    </source>
</evidence>
<dbReference type="Pfam" id="PF13614">
    <property type="entry name" value="AAA_31"/>
    <property type="match status" value="1"/>
</dbReference>
<evidence type="ECO:0000259" key="11">
    <source>
        <dbReference type="Pfam" id="PF13807"/>
    </source>
</evidence>
<evidence type="ECO:0000256" key="4">
    <source>
        <dbReference type="ARBA" id="ARBA00022741"/>
    </source>
</evidence>
<dbReference type="GO" id="GO:0016301">
    <property type="term" value="F:kinase activity"/>
    <property type="evidence" value="ECO:0007669"/>
    <property type="project" value="UniProtKB-KW"/>
</dbReference>
<feature type="transmembrane region" description="Helical" evidence="9">
    <location>
        <begin position="29"/>
        <end position="47"/>
    </location>
</feature>
<comment type="catalytic activity">
    <reaction evidence="8">
        <text>L-tyrosyl-[protein] + ATP = O-phospho-L-tyrosyl-[protein] + ADP + H(+)</text>
        <dbReference type="Rhea" id="RHEA:10596"/>
        <dbReference type="Rhea" id="RHEA-COMP:10136"/>
        <dbReference type="Rhea" id="RHEA-COMP:20101"/>
        <dbReference type="ChEBI" id="CHEBI:15378"/>
        <dbReference type="ChEBI" id="CHEBI:30616"/>
        <dbReference type="ChEBI" id="CHEBI:46858"/>
        <dbReference type="ChEBI" id="CHEBI:61978"/>
        <dbReference type="ChEBI" id="CHEBI:456216"/>
        <dbReference type="EC" id="2.7.10.2"/>
    </reaction>
</comment>
<name>A0ABP6UI50_9FLAO</name>
<dbReference type="InterPro" id="IPR032807">
    <property type="entry name" value="GNVR"/>
</dbReference>
<keyword evidence="6" id="KW-0067">ATP-binding</keyword>
<comment type="similarity">
    <text evidence="1">Belongs to the CpsD/CapB family.</text>
</comment>
<evidence type="ECO:0000313" key="13">
    <source>
        <dbReference type="Proteomes" id="UP001500459"/>
    </source>
</evidence>
<dbReference type="InterPro" id="IPR027417">
    <property type="entry name" value="P-loop_NTPase"/>
</dbReference>
<dbReference type="SUPFAM" id="SSF52540">
    <property type="entry name" value="P-loop containing nucleoside triphosphate hydrolases"/>
    <property type="match status" value="1"/>
</dbReference>
<dbReference type="Proteomes" id="UP001500459">
    <property type="component" value="Unassembled WGS sequence"/>
</dbReference>
<keyword evidence="3" id="KW-0808">Transferase</keyword>
<evidence type="ECO:0000256" key="3">
    <source>
        <dbReference type="ARBA" id="ARBA00022679"/>
    </source>
</evidence>
<dbReference type="InterPro" id="IPR050445">
    <property type="entry name" value="Bact_polysacc_biosynth/exp"/>
</dbReference>
<dbReference type="EC" id="2.7.10.2" evidence="2"/>
<keyword evidence="9" id="KW-0472">Membrane</keyword>
<evidence type="ECO:0000256" key="9">
    <source>
        <dbReference type="SAM" id="Phobius"/>
    </source>
</evidence>
<evidence type="ECO:0000256" key="6">
    <source>
        <dbReference type="ARBA" id="ARBA00022840"/>
    </source>
</evidence>
<evidence type="ECO:0000313" key="12">
    <source>
        <dbReference type="EMBL" id="GAA3508711.1"/>
    </source>
</evidence>
<dbReference type="InterPro" id="IPR025669">
    <property type="entry name" value="AAA_dom"/>
</dbReference>
<dbReference type="Gene3D" id="3.40.50.300">
    <property type="entry name" value="P-loop containing nucleotide triphosphate hydrolases"/>
    <property type="match status" value="1"/>
</dbReference>
<gene>
    <name evidence="12" type="ORF">GCM10022393_20430</name>
</gene>
<dbReference type="PANTHER" id="PTHR32309:SF13">
    <property type="entry name" value="FERRIC ENTEROBACTIN TRANSPORT PROTEIN FEPE"/>
    <property type="match status" value="1"/>
</dbReference>
<feature type="transmembrane region" description="Helical" evidence="9">
    <location>
        <begin position="492"/>
        <end position="510"/>
    </location>
</feature>
<reference evidence="13" key="1">
    <citation type="journal article" date="2019" name="Int. J. Syst. Evol. Microbiol.">
        <title>The Global Catalogue of Microorganisms (GCM) 10K type strain sequencing project: providing services to taxonomists for standard genome sequencing and annotation.</title>
        <authorList>
            <consortium name="The Broad Institute Genomics Platform"/>
            <consortium name="The Broad Institute Genome Sequencing Center for Infectious Disease"/>
            <person name="Wu L."/>
            <person name="Ma J."/>
        </authorList>
    </citation>
    <scope>NUCLEOTIDE SEQUENCE [LARGE SCALE GENOMIC DNA]</scope>
    <source>
        <strain evidence="13">JCM 17106</strain>
    </source>
</reference>
<protein>
    <recommendedName>
        <fullName evidence="2">non-specific protein-tyrosine kinase</fullName>
        <ecNumber evidence="2">2.7.10.2</ecNumber>
    </recommendedName>
</protein>
<evidence type="ECO:0000256" key="8">
    <source>
        <dbReference type="ARBA" id="ARBA00051245"/>
    </source>
</evidence>
<organism evidence="12 13">
    <name type="scientific">Aquimarina addita</name>
    <dbReference type="NCBI Taxonomy" id="870485"/>
    <lineage>
        <taxon>Bacteria</taxon>
        <taxon>Pseudomonadati</taxon>
        <taxon>Bacteroidota</taxon>
        <taxon>Flavobacteriia</taxon>
        <taxon>Flavobacteriales</taxon>
        <taxon>Flavobacteriaceae</taxon>
        <taxon>Aquimarina</taxon>
    </lineage>
</organism>
<sequence>MKEPMYVLDTEGDDSLSLKENLYKYLDKWPWFILSIFLCLLIGFLYIRYAPVIYSSEAKIKIIDDSKDFDIAEDALSLLGGGSKINLDNEIAVITSYRLIDQVVTSLGLDVKYYEVGNLKTRQIFESPILISKLFLEDSIKNSIVYKVQVDDGLIQISNEQDETVTIDGATAKVFMNTRFPIEVKVNKKINLKEENDKSFLIKIDNKKKAVIQLMGKIDVEPLSSKSDVLSIKMKNESSKLSEGILNELIAKFNEDGIVDRQLVSKRTLDFIDDRFLYLSEELDSIEVDKKEYKQSNNLSYIEADAGMTIESKTLAESEVFRIETQIELSKLLKNTLNNQSNFSLLPADIGVENANINGLIFEYNQAVLQREKLVVSAGENNPAVRLLSSQIETAKQNINNTVNTYQNQLSVSLRQLKRQENAAGASFSKLPEKEKRLRSIERQQLIKENLFLLLLQKREEAAINFAVTAPSVKVVDYGLTSLSAVSPKKPIILAISLIIGTFIPLAFFFTKYSFDTKIKTKADLEKLSGEIPILAEIPYLENATNFFNTNERSAQAESFRILSTNVNYLLPNKEDDMSQVVFVTSAVKGEGKTFVAINLAMAFASLRKKVLLIGADLRNPQLHTYFKTDKNMIGLSNFLHDAEITWRDCIYKGQEETSFLEICFGGPIPPNPAQLIAGDNFDKFITLAKDHYDYVIVDTAPTVQVADTLLMSNHADVTVFITRSNFTDKRLIQFSKELYTTKKLKNMAFVLNDVKFDKRVGYNYGYEYGYGVK</sequence>
<proteinExistence type="inferred from homology"/>
<comment type="caution">
    <text evidence="12">The sequence shown here is derived from an EMBL/GenBank/DDBJ whole genome shotgun (WGS) entry which is preliminary data.</text>
</comment>
<evidence type="ECO:0000256" key="7">
    <source>
        <dbReference type="ARBA" id="ARBA00023137"/>
    </source>
</evidence>
<feature type="domain" description="Tyrosine-protein kinase G-rich" evidence="11">
    <location>
        <begin position="443"/>
        <end position="512"/>
    </location>
</feature>
<keyword evidence="4" id="KW-0547">Nucleotide-binding</keyword>
<keyword evidence="5 12" id="KW-0418">Kinase</keyword>